<dbReference type="PANTHER" id="PTHR24314">
    <property type="entry name" value="NON-SPECIFIC LIPID TRANSFER PROTEIN-RELATED"/>
    <property type="match status" value="1"/>
</dbReference>
<dbReference type="EMBL" id="JBHSQI010000001">
    <property type="protein sequence ID" value="MFC6152373.1"/>
    <property type="molecule type" value="Genomic_DNA"/>
</dbReference>
<dbReference type="Pfam" id="PF00106">
    <property type="entry name" value="adh_short"/>
    <property type="match status" value="1"/>
</dbReference>
<sequence>MSTAIAQSGADKVVVVTGGVRGIGLGLAREFLARGAKVVVCGRSQGSVDAGLAALAAGDRATGLATDITDRAQVQALWDHAVATFGRVDVWVNNAGISAPKKPIVDIEQSVIEDVLKVNVVGTHNACAVAAKGMAAQPTGGFVWNMEGFGSDGRIQDGIGVYGTSKYGVRYLTKALAKENKEGAVKFGFLSPGIVVTDLLVGDYDGDPEGFEKAKKIFNILGDKVETVTPFLAENVLAATKNGARVEWLTNGKVMKRFLTAGFTKRDLFTEAS</sequence>
<dbReference type="SUPFAM" id="SSF51735">
    <property type="entry name" value="NAD(P)-binding Rossmann-fold domains"/>
    <property type="match status" value="1"/>
</dbReference>
<dbReference type="PANTHER" id="PTHR24314:SF21">
    <property type="entry name" value="CHLOROPHYLL(IDE) B REDUCTASE NYC1, CHLOROPLASTIC-RELATED"/>
    <property type="match status" value="1"/>
</dbReference>
<evidence type="ECO:0000313" key="3">
    <source>
        <dbReference type="EMBL" id="MFC6152373.1"/>
    </source>
</evidence>
<keyword evidence="4" id="KW-1185">Reference proteome</keyword>
<accession>A0ABW1QVI4</accession>
<dbReference type="CDD" id="cd05233">
    <property type="entry name" value="SDR_c"/>
    <property type="match status" value="1"/>
</dbReference>
<dbReference type="Gene3D" id="3.40.50.720">
    <property type="entry name" value="NAD(P)-binding Rossmann-like Domain"/>
    <property type="match status" value="1"/>
</dbReference>
<dbReference type="InterPro" id="IPR052625">
    <property type="entry name" value="Chl_b_Red"/>
</dbReference>
<comment type="caution">
    <text evidence="3">The sequence shown here is derived from an EMBL/GenBank/DDBJ whole genome shotgun (WGS) entry which is preliminary data.</text>
</comment>
<keyword evidence="3" id="KW-0560">Oxidoreductase</keyword>
<reference evidence="4" key="1">
    <citation type="journal article" date="2019" name="Int. J. Syst. Evol. Microbiol.">
        <title>The Global Catalogue of Microorganisms (GCM) 10K type strain sequencing project: providing services to taxonomists for standard genome sequencing and annotation.</title>
        <authorList>
            <consortium name="The Broad Institute Genomics Platform"/>
            <consortium name="The Broad Institute Genome Sequencing Center for Infectious Disease"/>
            <person name="Wu L."/>
            <person name="Ma J."/>
        </authorList>
    </citation>
    <scope>NUCLEOTIDE SEQUENCE [LARGE SCALE GENOMIC DNA]</scope>
    <source>
        <strain evidence="4">DFY28</strain>
    </source>
</reference>
<feature type="domain" description="Ketoreductase" evidence="2">
    <location>
        <begin position="12"/>
        <end position="152"/>
    </location>
</feature>
<dbReference type="PRINTS" id="PR00081">
    <property type="entry name" value="GDHRDH"/>
</dbReference>
<dbReference type="GO" id="GO:0016491">
    <property type="term" value="F:oxidoreductase activity"/>
    <property type="evidence" value="ECO:0007669"/>
    <property type="project" value="UniProtKB-KW"/>
</dbReference>
<dbReference type="InterPro" id="IPR002347">
    <property type="entry name" value="SDR_fam"/>
</dbReference>
<dbReference type="RefSeq" id="WP_128220599.1">
    <property type="nucleotide sequence ID" value="NZ_CP034929.1"/>
</dbReference>
<dbReference type="Proteomes" id="UP001596098">
    <property type="component" value="Unassembled WGS sequence"/>
</dbReference>
<dbReference type="SMART" id="SM00822">
    <property type="entry name" value="PKS_KR"/>
    <property type="match status" value="1"/>
</dbReference>
<dbReference type="InterPro" id="IPR057326">
    <property type="entry name" value="KR_dom"/>
</dbReference>
<comment type="similarity">
    <text evidence="1">Belongs to the short-chain dehydrogenases/reductases (SDR) family.</text>
</comment>
<evidence type="ECO:0000256" key="1">
    <source>
        <dbReference type="RuleBase" id="RU000363"/>
    </source>
</evidence>
<evidence type="ECO:0000313" key="4">
    <source>
        <dbReference type="Proteomes" id="UP001596098"/>
    </source>
</evidence>
<organism evidence="3 4">
    <name type="scientific">Nocardioides yefusunii</name>
    <dbReference type="NCBI Taxonomy" id="2500546"/>
    <lineage>
        <taxon>Bacteria</taxon>
        <taxon>Bacillati</taxon>
        <taxon>Actinomycetota</taxon>
        <taxon>Actinomycetes</taxon>
        <taxon>Propionibacteriales</taxon>
        <taxon>Nocardioidaceae</taxon>
        <taxon>Nocardioides</taxon>
    </lineage>
</organism>
<dbReference type="InterPro" id="IPR036291">
    <property type="entry name" value="NAD(P)-bd_dom_sf"/>
</dbReference>
<dbReference type="EC" id="1.-.-.-" evidence="3"/>
<name>A0ABW1QVI4_9ACTN</name>
<protein>
    <submittedName>
        <fullName evidence="3">SDR family oxidoreductase</fullName>
        <ecNumber evidence="3">1.-.-.-</ecNumber>
    </submittedName>
</protein>
<evidence type="ECO:0000259" key="2">
    <source>
        <dbReference type="SMART" id="SM00822"/>
    </source>
</evidence>
<gene>
    <name evidence="3" type="ORF">ACFPWU_01675</name>
</gene>
<dbReference type="PRINTS" id="PR00080">
    <property type="entry name" value="SDRFAMILY"/>
</dbReference>
<proteinExistence type="inferred from homology"/>